<dbReference type="PANTHER" id="PTHR11409">
    <property type="entry name" value="ADENOSINE DEAMINASE"/>
    <property type="match status" value="1"/>
</dbReference>
<keyword evidence="5" id="KW-0378">Hydrolase</keyword>
<dbReference type="GO" id="GO:0004000">
    <property type="term" value="F:adenosine deaminase activity"/>
    <property type="evidence" value="ECO:0000318"/>
    <property type="project" value="GO_Central"/>
</dbReference>
<dbReference type="FunCoup" id="B3S9Z2">
    <property type="interactions" value="426"/>
</dbReference>
<dbReference type="eggNOG" id="KOG1097">
    <property type="taxonomic scope" value="Eukaryota"/>
</dbReference>
<dbReference type="SUPFAM" id="SSF51556">
    <property type="entry name" value="Metallo-dependent hydrolases"/>
    <property type="match status" value="1"/>
</dbReference>
<dbReference type="InterPro" id="IPR032466">
    <property type="entry name" value="Metal_Hydrolase"/>
</dbReference>
<evidence type="ECO:0000256" key="5">
    <source>
        <dbReference type="ARBA" id="ARBA00022801"/>
    </source>
</evidence>
<dbReference type="KEGG" id="tad:TRIADDRAFT_61077"/>
<evidence type="ECO:0000259" key="7">
    <source>
        <dbReference type="Pfam" id="PF00962"/>
    </source>
</evidence>
<dbReference type="Pfam" id="PF00962">
    <property type="entry name" value="A_deaminase"/>
    <property type="match status" value="2"/>
</dbReference>
<organism evidence="8 9">
    <name type="scientific">Trichoplax adhaerens</name>
    <name type="common">Trichoplax reptans</name>
    <dbReference type="NCBI Taxonomy" id="10228"/>
    <lineage>
        <taxon>Eukaryota</taxon>
        <taxon>Metazoa</taxon>
        <taxon>Placozoa</taxon>
        <taxon>Uniplacotomia</taxon>
        <taxon>Trichoplacea</taxon>
        <taxon>Trichoplacidae</taxon>
        <taxon>Trichoplax</taxon>
    </lineage>
</organism>
<evidence type="ECO:0000313" key="9">
    <source>
        <dbReference type="Proteomes" id="UP000009022"/>
    </source>
</evidence>
<dbReference type="NCBIfam" id="TIGR01430">
    <property type="entry name" value="aden_deam"/>
    <property type="match status" value="1"/>
</dbReference>
<dbReference type="Gene3D" id="3.20.20.140">
    <property type="entry name" value="Metal-dependent hydrolases"/>
    <property type="match status" value="1"/>
</dbReference>
<dbReference type="Proteomes" id="UP000009022">
    <property type="component" value="Unassembled WGS sequence"/>
</dbReference>
<dbReference type="GeneID" id="6758258"/>
<dbReference type="GO" id="GO:0046103">
    <property type="term" value="P:inosine biosynthetic process"/>
    <property type="evidence" value="ECO:0000318"/>
    <property type="project" value="GO_Central"/>
</dbReference>
<reference evidence="8 9" key="1">
    <citation type="journal article" date="2008" name="Nature">
        <title>The Trichoplax genome and the nature of placozoans.</title>
        <authorList>
            <person name="Srivastava M."/>
            <person name="Begovic E."/>
            <person name="Chapman J."/>
            <person name="Putnam N.H."/>
            <person name="Hellsten U."/>
            <person name="Kawashima T."/>
            <person name="Kuo A."/>
            <person name="Mitros T."/>
            <person name="Salamov A."/>
            <person name="Carpenter M.L."/>
            <person name="Signorovitch A.Y."/>
            <person name="Moreno M.A."/>
            <person name="Kamm K."/>
            <person name="Grimwood J."/>
            <person name="Schmutz J."/>
            <person name="Shapiro H."/>
            <person name="Grigoriev I.V."/>
            <person name="Buss L.W."/>
            <person name="Schierwater B."/>
            <person name="Dellaporta S.L."/>
            <person name="Rokhsar D.S."/>
        </authorList>
    </citation>
    <scope>NUCLEOTIDE SEQUENCE [LARGE SCALE GENOMIC DNA]</scope>
    <source>
        <strain evidence="8 9">Grell-BS-1999</strain>
    </source>
</reference>
<evidence type="ECO:0000256" key="4">
    <source>
        <dbReference type="ARBA" id="ARBA00022723"/>
    </source>
</evidence>
<dbReference type="EC" id="3.5.4.4" evidence="3"/>
<feature type="domain" description="Adenosine deaminase" evidence="7">
    <location>
        <begin position="12"/>
        <end position="285"/>
    </location>
</feature>
<dbReference type="OMA" id="LGHCCCL"/>
<dbReference type="InterPro" id="IPR001365">
    <property type="entry name" value="A_deaminase_dom"/>
</dbReference>
<sequence>MAATGSQSLKCKVELHNHLDGALRAETVIDLARSKGIELPVDNARQFKEFVSCANETDRSLKKFLEPFAVFIPVISGDPHALRRCAIEFCEDQANQGVLYTEARYAPGLLTSGTSNNDATEGDKLTSEQVLLTIVDGLEEGCRRYGIKVKSILCCLRGCPDSATETIELCKKYHRKGVVGIDIEGNELEDSIKPGDEFCKAFQEAKRYGIHRTVHAGEAGTAENIRQSLDWLSAERIGHGYQLVEDESLLERVKKEQIHLEVCPTSSILTGSCSSFDNHPAKRLIISYLDPKLSPFVNYLSLLKLRHYFGSSTRFINEGLNFSINSDDSLCCNSGVADEYKLVYNKWGYGASVLTRATFNAARSSFLPEEEKQQLINDLEEIYGMKVIINYKATDIKLS</sequence>
<dbReference type="HOGENOM" id="CLU_039228_0_1_1"/>
<comment type="similarity">
    <text evidence="2">Belongs to the metallo-dependent hydrolases superfamily. Adenosine and AMP deaminases family.</text>
</comment>
<dbReference type="OrthoDB" id="272271at2759"/>
<dbReference type="CTD" id="6758258"/>
<keyword evidence="6" id="KW-0862">Zinc</keyword>
<dbReference type="GO" id="GO:0005829">
    <property type="term" value="C:cytosol"/>
    <property type="evidence" value="ECO:0000318"/>
    <property type="project" value="GO_Central"/>
</dbReference>
<dbReference type="RefSeq" id="XP_002117115.1">
    <property type="nucleotide sequence ID" value="XM_002117079.1"/>
</dbReference>
<comment type="cofactor">
    <cofactor evidence="1">
        <name>Zn(2+)</name>
        <dbReference type="ChEBI" id="CHEBI:29105"/>
    </cofactor>
</comment>
<dbReference type="GO" id="GO:0046872">
    <property type="term" value="F:metal ion binding"/>
    <property type="evidence" value="ECO:0007669"/>
    <property type="project" value="UniProtKB-KW"/>
</dbReference>
<dbReference type="PANTHER" id="PTHR11409:SF43">
    <property type="entry name" value="ADENOSINE DEAMINASE"/>
    <property type="match status" value="1"/>
</dbReference>
<evidence type="ECO:0000313" key="8">
    <source>
        <dbReference type="EMBL" id="EDV20421.1"/>
    </source>
</evidence>
<feature type="domain" description="Adenosine deaminase" evidence="7">
    <location>
        <begin position="314"/>
        <end position="380"/>
    </location>
</feature>
<dbReference type="GO" id="GO:0009897">
    <property type="term" value="C:external side of plasma membrane"/>
    <property type="evidence" value="ECO:0000318"/>
    <property type="project" value="GO_Central"/>
</dbReference>
<dbReference type="EMBL" id="DS985260">
    <property type="protein sequence ID" value="EDV20421.1"/>
    <property type="molecule type" value="Genomic_DNA"/>
</dbReference>
<keyword evidence="4" id="KW-0479">Metal-binding</keyword>
<dbReference type="GO" id="GO:0060169">
    <property type="term" value="P:negative regulation of adenosine receptor signaling pathway"/>
    <property type="evidence" value="ECO:0000318"/>
    <property type="project" value="GO_Central"/>
</dbReference>
<evidence type="ECO:0000256" key="1">
    <source>
        <dbReference type="ARBA" id="ARBA00001947"/>
    </source>
</evidence>
<proteinExistence type="inferred from homology"/>
<name>B3S9Z2_TRIAD</name>
<protein>
    <recommendedName>
        <fullName evidence="3">adenosine deaminase</fullName>
        <ecNumber evidence="3">3.5.4.4</ecNumber>
    </recommendedName>
</protein>
<evidence type="ECO:0000256" key="2">
    <source>
        <dbReference type="ARBA" id="ARBA00006676"/>
    </source>
</evidence>
<dbReference type="InterPro" id="IPR006330">
    <property type="entry name" value="Ado/ade_deaminase"/>
</dbReference>
<dbReference type="GO" id="GO:0043103">
    <property type="term" value="P:hypoxanthine salvage"/>
    <property type="evidence" value="ECO:0000318"/>
    <property type="project" value="GO_Central"/>
</dbReference>
<evidence type="ECO:0000256" key="3">
    <source>
        <dbReference type="ARBA" id="ARBA00012784"/>
    </source>
</evidence>
<evidence type="ECO:0000256" key="6">
    <source>
        <dbReference type="ARBA" id="ARBA00022833"/>
    </source>
</evidence>
<dbReference type="AlphaFoldDB" id="B3S9Z2"/>
<keyword evidence="9" id="KW-1185">Reference proteome</keyword>
<dbReference type="InParanoid" id="B3S9Z2"/>
<dbReference type="PhylomeDB" id="B3S9Z2"/>
<dbReference type="STRING" id="10228.B3S9Z2"/>
<gene>
    <name evidence="8" type="ORF">TRIADDRAFT_61077</name>
</gene>
<accession>B3S9Z2</accession>
<dbReference type="FunFam" id="3.20.20.140:FF:000057">
    <property type="entry name" value="Adenosine deaminase"/>
    <property type="match status" value="1"/>
</dbReference>
<dbReference type="GO" id="GO:0006154">
    <property type="term" value="P:adenosine catabolic process"/>
    <property type="evidence" value="ECO:0000318"/>
    <property type="project" value="GO_Central"/>
</dbReference>